<protein>
    <submittedName>
        <fullName evidence="3">Uncharacterized protein</fullName>
    </submittedName>
</protein>
<proteinExistence type="predicted"/>
<keyword evidence="2" id="KW-0812">Transmembrane</keyword>
<dbReference type="Proteomes" id="UP000585665">
    <property type="component" value="Unassembled WGS sequence"/>
</dbReference>
<dbReference type="EMBL" id="JABXXR010000051">
    <property type="protein sequence ID" value="NVN40570.1"/>
    <property type="molecule type" value="Genomic_DNA"/>
</dbReference>
<keyword evidence="4" id="KW-1185">Reference proteome</keyword>
<evidence type="ECO:0000313" key="4">
    <source>
        <dbReference type="Proteomes" id="UP000585665"/>
    </source>
</evidence>
<dbReference type="AlphaFoldDB" id="A0A850PDL5"/>
<evidence type="ECO:0000313" key="3">
    <source>
        <dbReference type="EMBL" id="NVN40570.1"/>
    </source>
</evidence>
<gene>
    <name evidence="3" type="ORF">HUK82_08335</name>
</gene>
<name>A0A850PDL5_9PROT</name>
<sequence length="111" mass="11720">MRKTKARGDVSGPATGDGNGSIPATLGKTALLVGLTVALMVVVRLWPPLAHAVNRVASTQTWQSLYGVFGADSGQSREQMILVGIVVVCFVTALVLVQGGSWCVRRLMTRP</sequence>
<feature type="region of interest" description="Disordered" evidence="1">
    <location>
        <begin position="1"/>
        <end position="23"/>
    </location>
</feature>
<evidence type="ECO:0000256" key="2">
    <source>
        <dbReference type="SAM" id="Phobius"/>
    </source>
</evidence>
<evidence type="ECO:0000256" key="1">
    <source>
        <dbReference type="SAM" id="MobiDB-lite"/>
    </source>
</evidence>
<keyword evidence="2" id="KW-1133">Transmembrane helix</keyword>
<accession>A0A850PDL5</accession>
<feature type="transmembrane region" description="Helical" evidence="2">
    <location>
        <begin position="29"/>
        <end position="46"/>
    </location>
</feature>
<feature type="transmembrane region" description="Helical" evidence="2">
    <location>
        <begin position="80"/>
        <end position="104"/>
    </location>
</feature>
<comment type="caution">
    <text evidence="3">The sequence shown here is derived from an EMBL/GenBank/DDBJ whole genome shotgun (WGS) entry which is preliminary data.</text>
</comment>
<reference evidence="3 4" key="1">
    <citation type="submission" date="2020-06" db="EMBL/GenBank/DDBJ databases">
        <title>Description of novel acetic acid bacteria.</title>
        <authorList>
            <person name="Sombolestani A."/>
        </authorList>
    </citation>
    <scope>NUCLEOTIDE SEQUENCE [LARGE SCALE GENOMIC DNA]</scope>
    <source>
        <strain evidence="3 4">LMG 27010</strain>
    </source>
</reference>
<keyword evidence="2" id="KW-0472">Membrane</keyword>
<organism evidence="3 4">
    <name type="scientific">Ameyamaea chiangmaiensis</name>
    <dbReference type="NCBI Taxonomy" id="442969"/>
    <lineage>
        <taxon>Bacteria</taxon>
        <taxon>Pseudomonadati</taxon>
        <taxon>Pseudomonadota</taxon>
        <taxon>Alphaproteobacteria</taxon>
        <taxon>Acetobacterales</taxon>
        <taxon>Acetobacteraceae</taxon>
        <taxon>Ameyamaea</taxon>
    </lineage>
</organism>